<dbReference type="OrthoDB" id="9804721at2"/>
<organism evidence="3 4">
    <name type="scientific">Devosia enhydra</name>
    <dbReference type="NCBI Taxonomy" id="665118"/>
    <lineage>
        <taxon>Bacteria</taxon>
        <taxon>Pseudomonadati</taxon>
        <taxon>Pseudomonadota</taxon>
        <taxon>Alphaproteobacteria</taxon>
        <taxon>Hyphomicrobiales</taxon>
        <taxon>Devosiaceae</taxon>
        <taxon>Devosia</taxon>
    </lineage>
</organism>
<dbReference type="InterPro" id="IPR006015">
    <property type="entry name" value="Universal_stress_UspA"/>
</dbReference>
<reference evidence="3 4" key="1">
    <citation type="submission" date="2016-11" db="EMBL/GenBank/DDBJ databases">
        <authorList>
            <person name="Jaros S."/>
            <person name="Januszkiewicz K."/>
            <person name="Wedrychowicz H."/>
        </authorList>
    </citation>
    <scope>NUCLEOTIDE SEQUENCE [LARGE SCALE GENOMIC DNA]</scope>
    <source>
        <strain evidence="3 4">ATCC 23634</strain>
    </source>
</reference>
<gene>
    <name evidence="3" type="ORF">SAMN02983003_0384</name>
</gene>
<dbReference type="PANTHER" id="PTHR46268:SF15">
    <property type="entry name" value="UNIVERSAL STRESS PROTEIN HP_0031"/>
    <property type="match status" value="1"/>
</dbReference>
<dbReference type="EMBL" id="FPKU01000001">
    <property type="protein sequence ID" value="SFZ81229.1"/>
    <property type="molecule type" value="Genomic_DNA"/>
</dbReference>
<evidence type="ECO:0000256" key="1">
    <source>
        <dbReference type="ARBA" id="ARBA00008791"/>
    </source>
</evidence>
<dbReference type="InterPro" id="IPR006016">
    <property type="entry name" value="UspA"/>
</dbReference>
<protein>
    <submittedName>
        <fullName evidence="3">Nucleotide-binding universal stress protein, UspA family</fullName>
    </submittedName>
</protein>
<comment type="similarity">
    <text evidence="1">Belongs to the universal stress protein A family.</text>
</comment>
<name>A0A1K2HT42_9HYPH</name>
<sequence>MPSKILALIDGSIYARSVCDYAAWIASKSGAPVEPVHVLARQELASAPMMMTGSLDINASAVLLQELAELDEDHARLAAGRGQLILDQAESVLRAGGIDVIKPTLRRGDLVEVLRELEDDADLLVIGKRGEGADFARLHLGSNFERIVRGTKLPVFVAPRAFKPITRVMIAFDNGPSVNAGIDRIAQRHLFPNLTYHLLHVGKESEAMSAALATAAAKLTAAGYAVTTEIAAGEPDQVIAQRVVTDGIDLLIMGAFGKSRLRQLFLGSTATEVIRSCLIPIVLYH</sequence>
<evidence type="ECO:0000313" key="3">
    <source>
        <dbReference type="EMBL" id="SFZ81229.1"/>
    </source>
</evidence>
<dbReference type="SUPFAM" id="SSF52402">
    <property type="entry name" value="Adenine nucleotide alpha hydrolases-like"/>
    <property type="match status" value="2"/>
</dbReference>
<feature type="domain" description="UspA" evidence="2">
    <location>
        <begin position="3"/>
        <end position="158"/>
    </location>
</feature>
<proteinExistence type="inferred from homology"/>
<dbReference type="Pfam" id="PF00582">
    <property type="entry name" value="Usp"/>
    <property type="match status" value="2"/>
</dbReference>
<dbReference type="STRING" id="665118.SAMN02983003_0384"/>
<dbReference type="AlphaFoldDB" id="A0A1K2HT42"/>
<keyword evidence="4" id="KW-1185">Reference proteome</keyword>
<dbReference type="PANTHER" id="PTHR46268">
    <property type="entry name" value="STRESS RESPONSE PROTEIN NHAX"/>
    <property type="match status" value="1"/>
</dbReference>
<dbReference type="CDD" id="cd00293">
    <property type="entry name" value="USP-like"/>
    <property type="match status" value="2"/>
</dbReference>
<dbReference type="Proteomes" id="UP000183447">
    <property type="component" value="Unassembled WGS sequence"/>
</dbReference>
<dbReference type="PRINTS" id="PR01438">
    <property type="entry name" value="UNVRSLSTRESS"/>
</dbReference>
<accession>A0A1K2HT42</accession>
<dbReference type="Gene3D" id="3.40.50.12370">
    <property type="match status" value="1"/>
</dbReference>
<evidence type="ECO:0000259" key="2">
    <source>
        <dbReference type="Pfam" id="PF00582"/>
    </source>
</evidence>
<dbReference type="RefSeq" id="WP_072338717.1">
    <property type="nucleotide sequence ID" value="NZ_FPKU01000001.1"/>
</dbReference>
<evidence type="ECO:0000313" key="4">
    <source>
        <dbReference type="Proteomes" id="UP000183447"/>
    </source>
</evidence>
<feature type="domain" description="UspA" evidence="2">
    <location>
        <begin position="209"/>
        <end position="284"/>
    </location>
</feature>